<gene>
    <name evidence="3" type="ORF">TSOC_001320</name>
</gene>
<dbReference type="PANTHER" id="PTHR43649">
    <property type="entry name" value="ARABINOSE-BINDING PROTEIN-RELATED"/>
    <property type="match status" value="1"/>
</dbReference>
<name>A0A2J8AH39_9CHLO</name>
<proteinExistence type="predicted"/>
<dbReference type="AlphaFoldDB" id="A0A2J8AH39"/>
<sequence>MNNEVLGFRALLLVAAISFFGLAAADNATCSDGVVAALEEKCSSGANAPTYEALLASYSQQCVSSTRALRVLAPVAVQPWLGRQAVQFSGLHSQGTIDVKNVDYYLVPSIIDQQLSGLALQDLWIVDGGSLAELVDHNVTLALDGFIANDPAVDWGDFHPTWAAQSTYGNQIVAMPIDSDLFLMYWRRDVMEQWQQPMPATWTELAQLAAAWNARVLEAGGGDASAAAGANSSSPDGSGGGGGGNANASSLPQPRYGLCLNDARLCMHQPMLSVILASITQRGGPRTGWFVDLEAADPLTAVQLVNGSAMAAALEAYRALLAQSPTGLACQQTLGMFAEGACLFTINFGRQFKALQAAPVRGSVGISLPPGSALVLNRDTGALLPATPERCRQPARAGNGSSWACLAPMLVYGGTYGVISRFNDPSYQALAYRFLAYLTSSVAQWDGIFDASTDQEPVRSSMLGQRAVQMLSSVSGLWGYTNFDAADAAAYIAALQAGFASPNQAMEVNGPGSFVMRGLRVRMGVHSGLQSDSDVQLNRTANRMQYTGVGLQMAKAMCDCAHGGQILMSEAAFTQLAVESLKERVMVLHMGEHRYGSKGAQPRALTAPTAMAVAAVLREAAAAVAAGGGGGDPGGGAPVASLRHAEIPPAAVAGAGTGSGSWFRGPQPPAPGPAH</sequence>
<feature type="compositionally biased region" description="Pro residues" evidence="1">
    <location>
        <begin position="666"/>
        <end position="675"/>
    </location>
</feature>
<dbReference type="Proteomes" id="UP000236333">
    <property type="component" value="Unassembled WGS sequence"/>
</dbReference>
<evidence type="ECO:0000313" key="3">
    <source>
        <dbReference type="EMBL" id="PNH11821.1"/>
    </source>
</evidence>
<feature type="region of interest" description="Disordered" evidence="1">
    <location>
        <begin position="651"/>
        <end position="675"/>
    </location>
</feature>
<dbReference type="Gene3D" id="3.40.190.10">
    <property type="entry name" value="Periplasmic binding protein-like II"/>
    <property type="match status" value="2"/>
</dbReference>
<feature type="compositionally biased region" description="Low complexity" evidence="1">
    <location>
        <begin position="224"/>
        <end position="236"/>
    </location>
</feature>
<accession>A0A2J8AH39</accession>
<dbReference type="Gene3D" id="3.30.70.1230">
    <property type="entry name" value="Nucleotide cyclase"/>
    <property type="match status" value="1"/>
</dbReference>
<dbReference type="InterPro" id="IPR050490">
    <property type="entry name" value="Bact_solute-bd_prot1"/>
</dbReference>
<reference evidence="3 4" key="1">
    <citation type="journal article" date="2017" name="Mol. Biol. Evol.">
        <title>The 4-celled Tetrabaena socialis nuclear genome reveals the essential components for genetic control of cell number at the origin of multicellularity in the volvocine lineage.</title>
        <authorList>
            <person name="Featherston J."/>
            <person name="Arakaki Y."/>
            <person name="Hanschen E.R."/>
            <person name="Ferris P.J."/>
            <person name="Michod R.E."/>
            <person name="Olson B.J.S.C."/>
            <person name="Nozaki H."/>
            <person name="Durand P.M."/>
        </authorList>
    </citation>
    <scope>NUCLEOTIDE SEQUENCE [LARGE SCALE GENOMIC DNA]</scope>
    <source>
        <strain evidence="3 4">NIES-571</strain>
    </source>
</reference>
<protein>
    <submittedName>
        <fullName evidence="3">Uncharacterized protein</fullName>
    </submittedName>
</protein>
<dbReference type="Pfam" id="PF13416">
    <property type="entry name" value="SBP_bac_8"/>
    <property type="match status" value="1"/>
</dbReference>
<feature type="chain" id="PRO_5014456239" evidence="2">
    <location>
        <begin position="26"/>
        <end position="675"/>
    </location>
</feature>
<keyword evidence="4" id="KW-1185">Reference proteome</keyword>
<evidence type="ECO:0000256" key="2">
    <source>
        <dbReference type="SAM" id="SignalP"/>
    </source>
</evidence>
<feature type="signal peptide" evidence="2">
    <location>
        <begin position="1"/>
        <end position="25"/>
    </location>
</feature>
<dbReference type="EMBL" id="PGGS01000021">
    <property type="protein sequence ID" value="PNH11821.1"/>
    <property type="molecule type" value="Genomic_DNA"/>
</dbReference>
<evidence type="ECO:0000256" key="1">
    <source>
        <dbReference type="SAM" id="MobiDB-lite"/>
    </source>
</evidence>
<dbReference type="OrthoDB" id="568473at2759"/>
<dbReference type="InterPro" id="IPR006059">
    <property type="entry name" value="SBP"/>
</dbReference>
<dbReference type="SUPFAM" id="SSF53850">
    <property type="entry name" value="Periplasmic binding protein-like II"/>
    <property type="match status" value="1"/>
</dbReference>
<organism evidence="3 4">
    <name type="scientific">Tetrabaena socialis</name>
    <dbReference type="NCBI Taxonomy" id="47790"/>
    <lineage>
        <taxon>Eukaryota</taxon>
        <taxon>Viridiplantae</taxon>
        <taxon>Chlorophyta</taxon>
        <taxon>core chlorophytes</taxon>
        <taxon>Chlorophyceae</taxon>
        <taxon>CS clade</taxon>
        <taxon>Chlamydomonadales</taxon>
        <taxon>Tetrabaenaceae</taxon>
        <taxon>Tetrabaena</taxon>
    </lineage>
</organism>
<keyword evidence="2" id="KW-0732">Signal</keyword>
<feature type="region of interest" description="Disordered" evidence="1">
    <location>
        <begin position="224"/>
        <end position="247"/>
    </location>
</feature>
<comment type="caution">
    <text evidence="3">The sequence shown here is derived from an EMBL/GenBank/DDBJ whole genome shotgun (WGS) entry which is preliminary data.</text>
</comment>
<dbReference type="PANTHER" id="PTHR43649:SF12">
    <property type="entry name" value="DIACETYLCHITOBIOSE BINDING PROTEIN DASA"/>
    <property type="match status" value="1"/>
</dbReference>
<dbReference type="SUPFAM" id="SSF55073">
    <property type="entry name" value="Nucleotide cyclase"/>
    <property type="match status" value="1"/>
</dbReference>
<dbReference type="InterPro" id="IPR029787">
    <property type="entry name" value="Nucleotide_cyclase"/>
</dbReference>
<evidence type="ECO:0000313" key="4">
    <source>
        <dbReference type="Proteomes" id="UP000236333"/>
    </source>
</evidence>